<dbReference type="InterPro" id="IPR000157">
    <property type="entry name" value="TIR_dom"/>
</dbReference>
<evidence type="ECO:0000313" key="3">
    <source>
        <dbReference type="EMBL" id="RUR71297.1"/>
    </source>
</evidence>
<accession>A0A433MTS2</accession>
<feature type="region of interest" description="Disordered" evidence="1">
    <location>
        <begin position="149"/>
        <end position="187"/>
    </location>
</feature>
<dbReference type="Pfam" id="PF13676">
    <property type="entry name" value="TIR_2"/>
    <property type="match status" value="1"/>
</dbReference>
<feature type="domain" description="TIR" evidence="2">
    <location>
        <begin position="1"/>
        <end position="142"/>
    </location>
</feature>
<dbReference type="SUPFAM" id="SSF52200">
    <property type="entry name" value="Toll/Interleukin receptor TIR domain"/>
    <property type="match status" value="1"/>
</dbReference>
<evidence type="ECO:0000256" key="1">
    <source>
        <dbReference type="SAM" id="MobiDB-lite"/>
    </source>
</evidence>
<evidence type="ECO:0000259" key="2">
    <source>
        <dbReference type="PROSITE" id="PS50104"/>
    </source>
</evidence>
<proteinExistence type="predicted"/>
<dbReference type="PROSITE" id="PS50104">
    <property type="entry name" value="TIR"/>
    <property type="match status" value="1"/>
</dbReference>
<feature type="compositionally biased region" description="Low complexity" evidence="1">
    <location>
        <begin position="171"/>
        <end position="183"/>
    </location>
</feature>
<sequence>MASVFFSYSHKDEELRNQLEAHLALLKNQGLIDAWYDRRIIAGDEVDDAIFNQLETADIILLLISSDFISSAYCFSREMTRAMERHEAGKARVIPVILRHCEWHSAPFGKLMAAPKDGKPVVSWPDRDEALADVAKQVRRAVEAISAPALPKQASRTTRPAPPSALKDSSRPSPELPRSSNLRLKQEFSEQDQDDYLRATFEFVARFFEGSIGAVGERNPDVKGNFERIDSRRFAAVLYRNGKKLAECSVRMEGLSGRNNGIAFSHDSSASQGSFNEMLSVEAGEQSLFLKALGMGWGGDERRKQLSQEGAAEYLWEMFIDRAQR</sequence>
<dbReference type="Gene3D" id="3.40.50.10140">
    <property type="entry name" value="Toll/interleukin-1 receptor homology (TIR) domain"/>
    <property type="match status" value="1"/>
</dbReference>
<protein>
    <submittedName>
        <fullName evidence="3">TIR domain-containing protein</fullName>
    </submittedName>
</protein>
<dbReference type="GO" id="GO:0007165">
    <property type="term" value="P:signal transduction"/>
    <property type="evidence" value="ECO:0007669"/>
    <property type="project" value="InterPro"/>
</dbReference>
<dbReference type="AlphaFoldDB" id="A0A433MTS2"/>
<organism evidence="3 4">
    <name type="scientific">Variovorax guangxiensis</name>
    <dbReference type="NCBI Taxonomy" id="1775474"/>
    <lineage>
        <taxon>Bacteria</taxon>
        <taxon>Pseudomonadati</taxon>
        <taxon>Pseudomonadota</taxon>
        <taxon>Betaproteobacteria</taxon>
        <taxon>Burkholderiales</taxon>
        <taxon>Comamonadaceae</taxon>
        <taxon>Variovorax</taxon>
    </lineage>
</organism>
<dbReference type="OrthoDB" id="1426235at2"/>
<gene>
    <name evidence="3" type="ORF">EJP67_30060</name>
</gene>
<dbReference type="Proteomes" id="UP000281118">
    <property type="component" value="Unassembled WGS sequence"/>
</dbReference>
<dbReference type="EMBL" id="RXFT01000019">
    <property type="protein sequence ID" value="RUR71297.1"/>
    <property type="molecule type" value="Genomic_DNA"/>
</dbReference>
<dbReference type="SMART" id="SM00255">
    <property type="entry name" value="TIR"/>
    <property type="match status" value="1"/>
</dbReference>
<reference evidence="3 4" key="1">
    <citation type="submission" date="2018-12" db="EMBL/GenBank/DDBJ databases">
        <title>The genome sequences of Variovorax guangxiensis DSM 27352.</title>
        <authorList>
            <person name="Gao J."/>
            <person name="Sun J."/>
        </authorList>
    </citation>
    <scope>NUCLEOTIDE SEQUENCE [LARGE SCALE GENOMIC DNA]</scope>
    <source>
        <strain evidence="3 4">DSM 27352</strain>
    </source>
</reference>
<name>A0A433MTS2_9BURK</name>
<comment type="caution">
    <text evidence="3">The sequence shown here is derived from an EMBL/GenBank/DDBJ whole genome shotgun (WGS) entry which is preliminary data.</text>
</comment>
<dbReference type="RefSeq" id="WP_126025373.1">
    <property type="nucleotide sequence ID" value="NZ_RXFT01000019.1"/>
</dbReference>
<evidence type="ECO:0000313" key="4">
    <source>
        <dbReference type="Proteomes" id="UP000281118"/>
    </source>
</evidence>
<dbReference type="InterPro" id="IPR035897">
    <property type="entry name" value="Toll_tir_struct_dom_sf"/>
</dbReference>